<keyword evidence="3 11" id="KW-0732">Signal</keyword>
<feature type="signal peptide" evidence="11">
    <location>
        <begin position="1"/>
        <end position="20"/>
    </location>
</feature>
<dbReference type="SMART" id="SM00241">
    <property type="entry name" value="ZP"/>
    <property type="match status" value="1"/>
</dbReference>
<feature type="disulfide bond" evidence="9">
    <location>
        <begin position="255"/>
        <end position="265"/>
    </location>
</feature>
<reference evidence="14 15" key="1">
    <citation type="submission" date="2024-04" db="EMBL/GenBank/DDBJ databases">
        <authorList>
            <consortium name="Genoscope - CEA"/>
            <person name="William W."/>
        </authorList>
    </citation>
    <scope>NUCLEOTIDE SEQUENCE [LARGE SCALE GENOMIC DNA]</scope>
</reference>
<dbReference type="Gene3D" id="2.60.40.4100">
    <property type="entry name" value="Zona pellucida, ZP-C domain"/>
    <property type="match status" value="1"/>
</dbReference>
<accession>A0AAV2HV19</accession>
<evidence type="ECO:0000256" key="3">
    <source>
        <dbReference type="ARBA" id="ARBA00022729"/>
    </source>
</evidence>
<dbReference type="FunFam" id="3.10.250.10:FF:000016">
    <property type="entry name" value="Scavenger receptor cysteine-rich protein type 12"/>
    <property type="match status" value="1"/>
</dbReference>
<sequence length="621" mass="69334">MGVKLHWTLALFVIIYTSQSQGKLTKERITKLSLTGGMRSPLGYRGRVIIQINNEDVDGAICGTWTRQDAIVVCRMLGYNDGNNEQSDGLIPPENHNFRMSNVRCTGQETSLFSCPRDPIVNCIYDAHDVAVSCSNPGPNPLVTYISGVAVEVNRETPAPLQRLTGMFETTHCQIPNPNIRLHGVEGRKGMGYVQVNVNGVWQYICDDKWSENDAKVVCKELCYNEPTCARPGVENEYKPYLDQTATFAWNRVQCTGDESNLIDCVKNNTTPQGECGQHELAGVQCVVPTEIPPAMNAELDCANLNGDIVLNFTRNNFPNENASSIRIANVPAGCSTRAQRDSQRDLYFLRIPTEGCGTVKTDNGSQICYKNTVEYENEVSRGNVLFDYKKKTFSVSCCMPTDKDISIKFIPRTQEYAQSISHNFDYVPEISFYQNERCDEKITQNPYAVQVGDWVYIGVSVNANNESLFRDSDLKLVVTRCTANPINGVDNGPKPFDNVTLIDNKCPSDLASVTTYPISNTTEGFRFRAFKFFGYSSVYVTCHLRVCLSTERKPDCDRSCAQNNIGRKRRNLADEVTGLDTVVSQILQITDPKQPPVNALPAQSHEDRTAESINPRFLKP</sequence>
<evidence type="ECO:0000259" key="12">
    <source>
        <dbReference type="PROSITE" id="PS50287"/>
    </source>
</evidence>
<evidence type="ECO:0000256" key="4">
    <source>
        <dbReference type="ARBA" id="ARBA00022737"/>
    </source>
</evidence>
<evidence type="ECO:0000256" key="7">
    <source>
        <dbReference type="ARBA" id="ARBA00023157"/>
    </source>
</evidence>
<comment type="subcellular location">
    <subcellularLocation>
        <location evidence="1">Membrane</location>
        <topology evidence="1">Single-pass membrane protein</topology>
    </subcellularLocation>
</comment>
<keyword evidence="2" id="KW-0812">Transmembrane</keyword>
<dbReference type="InterPro" id="IPR055356">
    <property type="entry name" value="ZP-N"/>
</dbReference>
<keyword evidence="15" id="KW-1185">Reference proteome</keyword>
<gene>
    <name evidence="14" type="ORF">GSLYS_00011879001</name>
</gene>
<dbReference type="Proteomes" id="UP001497497">
    <property type="component" value="Unassembled WGS sequence"/>
</dbReference>
<evidence type="ECO:0000256" key="5">
    <source>
        <dbReference type="ARBA" id="ARBA00022989"/>
    </source>
</evidence>
<dbReference type="InterPro" id="IPR036772">
    <property type="entry name" value="SRCR-like_dom_sf"/>
</dbReference>
<dbReference type="AlphaFoldDB" id="A0AAV2HV19"/>
<feature type="domain" description="SRCR" evidence="12">
    <location>
        <begin position="32"/>
        <end position="135"/>
    </location>
</feature>
<dbReference type="InterPro" id="IPR001190">
    <property type="entry name" value="SRCR"/>
</dbReference>
<name>A0AAV2HV19_LYMST</name>
<proteinExistence type="predicted"/>
<feature type="region of interest" description="Disordered" evidence="10">
    <location>
        <begin position="594"/>
        <end position="621"/>
    </location>
</feature>
<feature type="chain" id="PRO_5043696432" evidence="11">
    <location>
        <begin position="21"/>
        <end position="621"/>
    </location>
</feature>
<evidence type="ECO:0000256" key="2">
    <source>
        <dbReference type="ARBA" id="ARBA00022692"/>
    </source>
</evidence>
<dbReference type="InterPro" id="IPR001507">
    <property type="entry name" value="ZP_dom"/>
</dbReference>
<evidence type="ECO:0000256" key="1">
    <source>
        <dbReference type="ARBA" id="ARBA00004167"/>
    </source>
</evidence>
<dbReference type="SUPFAM" id="SSF56487">
    <property type="entry name" value="SRCR-like"/>
    <property type="match status" value="2"/>
</dbReference>
<dbReference type="PROSITE" id="PS51034">
    <property type="entry name" value="ZP_2"/>
    <property type="match status" value="1"/>
</dbReference>
<evidence type="ECO:0000259" key="13">
    <source>
        <dbReference type="PROSITE" id="PS51034"/>
    </source>
</evidence>
<evidence type="ECO:0000256" key="9">
    <source>
        <dbReference type="PROSITE-ProRule" id="PRU00196"/>
    </source>
</evidence>
<keyword evidence="6" id="KW-0472">Membrane</keyword>
<keyword evidence="7 9" id="KW-1015">Disulfide bond</keyword>
<evidence type="ECO:0000256" key="6">
    <source>
        <dbReference type="ARBA" id="ARBA00023136"/>
    </source>
</evidence>
<organism evidence="14 15">
    <name type="scientific">Lymnaea stagnalis</name>
    <name type="common">Great pond snail</name>
    <name type="synonym">Helix stagnalis</name>
    <dbReference type="NCBI Taxonomy" id="6523"/>
    <lineage>
        <taxon>Eukaryota</taxon>
        <taxon>Metazoa</taxon>
        <taxon>Spiralia</taxon>
        <taxon>Lophotrochozoa</taxon>
        <taxon>Mollusca</taxon>
        <taxon>Gastropoda</taxon>
        <taxon>Heterobranchia</taxon>
        <taxon>Euthyneura</taxon>
        <taxon>Panpulmonata</taxon>
        <taxon>Hygrophila</taxon>
        <taxon>Lymnaeoidea</taxon>
        <taxon>Lymnaeidae</taxon>
        <taxon>Lymnaea</taxon>
    </lineage>
</organism>
<evidence type="ECO:0000256" key="11">
    <source>
        <dbReference type="SAM" id="SignalP"/>
    </source>
</evidence>
<dbReference type="PROSITE" id="PS50287">
    <property type="entry name" value="SRCR_2"/>
    <property type="match status" value="2"/>
</dbReference>
<feature type="disulfide bond" evidence="9">
    <location>
        <begin position="105"/>
        <end position="115"/>
    </location>
</feature>
<evidence type="ECO:0000313" key="14">
    <source>
        <dbReference type="EMBL" id="CAL1538058.1"/>
    </source>
</evidence>
<feature type="domain" description="SRCR" evidence="12">
    <location>
        <begin position="180"/>
        <end position="287"/>
    </location>
</feature>
<comment type="caution">
    <text evidence="14">The sequence shown here is derived from an EMBL/GenBank/DDBJ whole genome shotgun (WGS) entry which is preliminary data.</text>
</comment>
<dbReference type="PANTHER" id="PTHR48071:SF18">
    <property type="entry name" value="DELETED IN MALIGNANT BRAIN TUMORS 1 PROTEIN-RELATED"/>
    <property type="match status" value="1"/>
</dbReference>
<keyword evidence="8" id="KW-0325">Glycoprotein</keyword>
<dbReference type="Pfam" id="PF23344">
    <property type="entry name" value="ZP-N"/>
    <property type="match status" value="1"/>
</dbReference>
<keyword evidence="5" id="KW-1133">Transmembrane helix</keyword>
<evidence type="ECO:0000256" key="8">
    <source>
        <dbReference type="ARBA" id="ARBA00023180"/>
    </source>
</evidence>
<dbReference type="Pfam" id="PF00100">
    <property type="entry name" value="Zona_pellucida"/>
    <property type="match status" value="1"/>
</dbReference>
<dbReference type="PANTHER" id="PTHR48071">
    <property type="entry name" value="SRCR DOMAIN-CONTAINING PROTEIN"/>
    <property type="match status" value="1"/>
</dbReference>
<dbReference type="InterPro" id="IPR042235">
    <property type="entry name" value="ZP-C_dom"/>
</dbReference>
<evidence type="ECO:0000313" key="15">
    <source>
        <dbReference type="Proteomes" id="UP001497497"/>
    </source>
</evidence>
<keyword evidence="4" id="KW-0677">Repeat</keyword>
<comment type="caution">
    <text evidence="9">Lacks conserved residue(s) required for the propagation of feature annotation.</text>
</comment>
<dbReference type="GO" id="GO:0016020">
    <property type="term" value="C:membrane"/>
    <property type="evidence" value="ECO:0007669"/>
    <property type="project" value="UniProtKB-SubCell"/>
</dbReference>
<dbReference type="Gene3D" id="3.10.250.10">
    <property type="entry name" value="SRCR-like domain"/>
    <property type="match status" value="2"/>
</dbReference>
<dbReference type="EMBL" id="CAXITT010000282">
    <property type="protein sequence ID" value="CAL1538058.1"/>
    <property type="molecule type" value="Genomic_DNA"/>
</dbReference>
<feature type="domain" description="ZP" evidence="13">
    <location>
        <begin position="301"/>
        <end position="564"/>
    </location>
</feature>
<dbReference type="Pfam" id="PF00530">
    <property type="entry name" value="SRCR"/>
    <property type="match status" value="2"/>
</dbReference>
<evidence type="ECO:0000256" key="10">
    <source>
        <dbReference type="SAM" id="MobiDB-lite"/>
    </source>
</evidence>
<dbReference type="SMART" id="SM00202">
    <property type="entry name" value="SR"/>
    <property type="match status" value="2"/>
</dbReference>
<protein>
    <submittedName>
        <fullName evidence="14">Uncharacterized protein</fullName>
    </submittedName>
</protein>
<dbReference type="Gene3D" id="2.60.40.3210">
    <property type="entry name" value="Zona pellucida, ZP-N domain"/>
    <property type="match status" value="1"/>
</dbReference>
<dbReference type="InterPro" id="IPR055355">
    <property type="entry name" value="ZP-C"/>
</dbReference>